<dbReference type="Pfam" id="PF03221">
    <property type="entry name" value="HTH_Tnp_Tc5"/>
    <property type="match status" value="1"/>
</dbReference>
<dbReference type="EMBL" id="KV417612">
    <property type="protein sequence ID" value="KZP14785.1"/>
    <property type="molecule type" value="Genomic_DNA"/>
</dbReference>
<dbReference type="GO" id="GO:0003677">
    <property type="term" value="F:DNA binding"/>
    <property type="evidence" value="ECO:0007669"/>
    <property type="project" value="UniProtKB-KW"/>
</dbReference>
<dbReference type="PROSITE" id="PS51253">
    <property type="entry name" value="HTH_CENPB"/>
    <property type="match status" value="1"/>
</dbReference>
<reference evidence="3 4" key="1">
    <citation type="journal article" date="2016" name="Mol. Biol. Evol.">
        <title>Comparative Genomics of Early-Diverging Mushroom-Forming Fungi Provides Insights into the Origins of Lignocellulose Decay Capabilities.</title>
        <authorList>
            <person name="Nagy L.G."/>
            <person name="Riley R."/>
            <person name="Tritt A."/>
            <person name="Adam C."/>
            <person name="Daum C."/>
            <person name="Floudas D."/>
            <person name="Sun H."/>
            <person name="Yadav J.S."/>
            <person name="Pangilinan J."/>
            <person name="Larsson K.H."/>
            <person name="Matsuura K."/>
            <person name="Barry K."/>
            <person name="Labutti K."/>
            <person name="Kuo R."/>
            <person name="Ohm R.A."/>
            <person name="Bhattacharya S.S."/>
            <person name="Shirouzu T."/>
            <person name="Yoshinaga Y."/>
            <person name="Martin F.M."/>
            <person name="Grigoriev I.V."/>
            <person name="Hibbett D.S."/>
        </authorList>
    </citation>
    <scope>NUCLEOTIDE SEQUENCE [LARGE SCALE GENOMIC DNA]</scope>
    <source>
        <strain evidence="3 4">CBS 109695</strain>
    </source>
</reference>
<evidence type="ECO:0000256" key="1">
    <source>
        <dbReference type="ARBA" id="ARBA00023125"/>
    </source>
</evidence>
<evidence type="ECO:0000313" key="3">
    <source>
        <dbReference type="EMBL" id="KZP14785.1"/>
    </source>
</evidence>
<dbReference type="Proteomes" id="UP000076532">
    <property type="component" value="Unassembled WGS sequence"/>
</dbReference>
<dbReference type="InterPro" id="IPR006600">
    <property type="entry name" value="HTH_CenpB_DNA-bd_dom"/>
</dbReference>
<feature type="domain" description="HTH CENPB-type" evidence="2">
    <location>
        <begin position="36"/>
        <end position="104"/>
    </location>
</feature>
<sequence>ICEEVARDWRSETGHEVKLSYSTLRNHVNGGKSLSDFNAEKKLLEQVEEDVVVEFLREMGDRGFPLNHRRVKEHVDEILHARLGKECPAEGVGRKWTSRFVERH</sequence>
<keyword evidence="1" id="KW-0238">DNA-binding</keyword>
<protein>
    <recommendedName>
        <fullName evidence="2">HTH CENPB-type domain-containing protein</fullName>
    </recommendedName>
</protein>
<dbReference type="OrthoDB" id="2668963at2759"/>
<evidence type="ECO:0000313" key="4">
    <source>
        <dbReference type="Proteomes" id="UP000076532"/>
    </source>
</evidence>
<dbReference type="STRING" id="436010.A0A166DJI5"/>
<feature type="non-terminal residue" evidence="3">
    <location>
        <position position="1"/>
    </location>
</feature>
<gene>
    <name evidence="3" type="ORF">FIBSPDRAFT_692831</name>
</gene>
<dbReference type="AlphaFoldDB" id="A0A166DJI5"/>
<feature type="non-terminal residue" evidence="3">
    <location>
        <position position="104"/>
    </location>
</feature>
<accession>A0A166DJI5</accession>
<name>A0A166DJI5_9AGAM</name>
<evidence type="ECO:0000259" key="2">
    <source>
        <dbReference type="PROSITE" id="PS51253"/>
    </source>
</evidence>
<keyword evidence="4" id="KW-1185">Reference proteome</keyword>
<proteinExistence type="predicted"/>
<organism evidence="3 4">
    <name type="scientific">Athelia psychrophila</name>
    <dbReference type="NCBI Taxonomy" id="1759441"/>
    <lineage>
        <taxon>Eukaryota</taxon>
        <taxon>Fungi</taxon>
        <taxon>Dikarya</taxon>
        <taxon>Basidiomycota</taxon>
        <taxon>Agaricomycotina</taxon>
        <taxon>Agaricomycetes</taxon>
        <taxon>Agaricomycetidae</taxon>
        <taxon>Atheliales</taxon>
        <taxon>Atheliaceae</taxon>
        <taxon>Athelia</taxon>
    </lineage>
</organism>